<reference evidence="2 3" key="1">
    <citation type="submission" date="2019-05" db="EMBL/GenBank/DDBJ databases">
        <title>Emergence of the Ug99 lineage of the wheat stem rust pathogen through somatic hybridization.</title>
        <authorList>
            <person name="Li F."/>
            <person name="Upadhyaya N.M."/>
            <person name="Sperschneider J."/>
            <person name="Matny O."/>
            <person name="Nguyen-Phuc H."/>
            <person name="Mago R."/>
            <person name="Raley C."/>
            <person name="Miller M.E."/>
            <person name="Silverstein K.A.T."/>
            <person name="Henningsen E."/>
            <person name="Hirsch C.D."/>
            <person name="Visser B."/>
            <person name="Pretorius Z.A."/>
            <person name="Steffenson B.J."/>
            <person name="Schwessinger B."/>
            <person name="Dodds P.N."/>
            <person name="Figueroa M."/>
        </authorList>
    </citation>
    <scope>NUCLEOTIDE SEQUENCE [LARGE SCALE GENOMIC DNA]</scope>
    <source>
        <strain evidence="2 3">Ug99</strain>
    </source>
</reference>
<dbReference type="Proteomes" id="UP000325313">
    <property type="component" value="Unassembled WGS sequence"/>
</dbReference>
<sequence length="536" mass="61143">MTAMASQVKAKLVSGILSTSQIVNLSDLVKCVITALPEELFLSRDPVNLKSDNADVFKGLDVTFLGSRQPKRISEEFDFSYNPENDPFDLFPTIGLSASGSEEKGGRHAAQDQEAESYHRRDAVSNERLQVNQQIQPPISQVHAIVLPTEPHADTPEAVLKGQPDDIKQMESNRRLKVDHQIQRSINQVREPIRIEVDSEGSEIASGAEWYGRKRVGSNNKRLKGDQGFQQVIDQFPTPVSTEKYHDSPVSKAEQMRKPERNHTRKASSQTGKRMKDTEKDHKYTARDSKYTTDYDARYFKGKDDSMLVLVRRAKEALDHQTISEATEFEWFRGRVNEQFKEIAGWYKSTSPDRIFKIGGLDTIIRKLSIASEDGERCGYHVNICLPLRSMSNHGLPIKLKINALLTGLDLLHNLVRLNGLDRKILRTTEPNHKRLFEWVYDLIFADTPDHLPLLGKSQVKLPIKTGDKAFNEAQRFLHVYLTKPKRIGEFAASIAALDLLELWYKSQLSELEKSTFSSQEYKKFLFRAVQRYVRS</sequence>
<feature type="region of interest" description="Disordered" evidence="1">
    <location>
        <begin position="239"/>
        <end position="285"/>
    </location>
</feature>
<evidence type="ECO:0000313" key="2">
    <source>
        <dbReference type="EMBL" id="KAA1112290.1"/>
    </source>
</evidence>
<evidence type="ECO:0000256" key="1">
    <source>
        <dbReference type="SAM" id="MobiDB-lite"/>
    </source>
</evidence>
<feature type="region of interest" description="Disordered" evidence="1">
    <location>
        <begin position="96"/>
        <end position="119"/>
    </location>
</feature>
<feature type="compositionally biased region" description="Basic and acidic residues" evidence="1">
    <location>
        <begin position="243"/>
        <end position="262"/>
    </location>
</feature>
<evidence type="ECO:0000313" key="3">
    <source>
        <dbReference type="Proteomes" id="UP000325313"/>
    </source>
</evidence>
<organism evidence="2 3">
    <name type="scientific">Puccinia graminis f. sp. tritici</name>
    <dbReference type="NCBI Taxonomy" id="56615"/>
    <lineage>
        <taxon>Eukaryota</taxon>
        <taxon>Fungi</taxon>
        <taxon>Dikarya</taxon>
        <taxon>Basidiomycota</taxon>
        <taxon>Pucciniomycotina</taxon>
        <taxon>Pucciniomycetes</taxon>
        <taxon>Pucciniales</taxon>
        <taxon>Pucciniaceae</taxon>
        <taxon>Puccinia</taxon>
    </lineage>
</organism>
<feature type="compositionally biased region" description="Basic and acidic residues" evidence="1">
    <location>
        <begin position="274"/>
        <end position="285"/>
    </location>
</feature>
<gene>
    <name evidence="2" type="ORF">PGTUg99_009365</name>
</gene>
<comment type="caution">
    <text evidence="2">The sequence shown here is derived from an EMBL/GenBank/DDBJ whole genome shotgun (WGS) entry which is preliminary data.</text>
</comment>
<dbReference type="AlphaFoldDB" id="A0A5B0QGG0"/>
<feature type="compositionally biased region" description="Basic and acidic residues" evidence="1">
    <location>
        <begin position="101"/>
        <end position="119"/>
    </location>
</feature>
<accession>A0A5B0QGG0</accession>
<name>A0A5B0QGG0_PUCGR</name>
<proteinExistence type="predicted"/>
<protein>
    <submittedName>
        <fullName evidence="2">Uncharacterized protein</fullName>
    </submittedName>
</protein>
<dbReference type="EMBL" id="VDEP01000279">
    <property type="protein sequence ID" value="KAA1112290.1"/>
    <property type="molecule type" value="Genomic_DNA"/>
</dbReference>